<keyword evidence="1" id="KW-0472">Membrane</keyword>
<evidence type="ECO:0000313" key="3">
    <source>
        <dbReference type="Proteomes" id="UP000831782"/>
    </source>
</evidence>
<keyword evidence="1" id="KW-1133">Transmembrane helix</keyword>
<accession>A0ABY4EZA7</accession>
<dbReference type="Proteomes" id="UP000831782">
    <property type="component" value="Chromosome"/>
</dbReference>
<reference evidence="2 3" key="1">
    <citation type="submission" date="2022-04" db="EMBL/GenBank/DDBJ databases">
        <title>Gracilibacillus sp. isolated from saltern.</title>
        <authorList>
            <person name="Won M."/>
            <person name="Lee C.-M."/>
            <person name="Woen H.-Y."/>
            <person name="Kwon S.-W."/>
        </authorList>
    </citation>
    <scope>NUCLEOTIDE SEQUENCE [LARGE SCALE GENOMIC DNA]</scope>
    <source>
        <strain evidence="2 3">SSWR10-1</strain>
    </source>
</reference>
<feature type="transmembrane region" description="Helical" evidence="1">
    <location>
        <begin position="97"/>
        <end position="115"/>
    </location>
</feature>
<feature type="transmembrane region" description="Helical" evidence="1">
    <location>
        <begin position="35"/>
        <end position="56"/>
    </location>
</feature>
<feature type="transmembrane region" description="Helical" evidence="1">
    <location>
        <begin position="63"/>
        <end position="85"/>
    </location>
</feature>
<evidence type="ECO:0000256" key="1">
    <source>
        <dbReference type="SAM" id="Phobius"/>
    </source>
</evidence>
<proteinExistence type="predicted"/>
<gene>
    <name evidence="2" type="ORF">MUN88_06555</name>
</gene>
<sequence length="125" mass="14117">MFSFRGFIQTIGVSLLIIIAYTFIIGFFNVLSVEWVIFTTFIVSYGSVGILAPLWNKQTPYSAAFLSAIVMSVINIMFSMIVLQIPVLIEPNTINENLFSSTVFSLMTAFLFLQINKRIGREKDD</sequence>
<keyword evidence="3" id="KW-1185">Reference proteome</keyword>
<organism evidence="2 3">
    <name type="scientific">Gracilibacillus caseinilyticus</name>
    <dbReference type="NCBI Taxonomy" id="2932256"/>
    <lineage>
        <taxon>Bacteria</taxon>
        <taxon>Bacillati</taxon>
        <taxon>Bacillota</taxon>
        <taxon>Bacilli</taxon>
        <taxon>Bacillales</taxon>
        <taxon>Bacillaceae</taxon>
        <taxon>Gracilibacillus</taxon>
    </lineage>
</organism>
<dbReference type="RefSeq" id="WP_244722428.1">
    <property type="nucleotide sequence ID" value="NZ_CP095072.1"/>
</dbReference>
<dbReference type="EMBL" id="CP095072">
    <property type="protein sequence ID" value="UOQ49735.1"/>
    <property type="molecule type" value="Genomic_DNA"/>
</dbReference>
<feature type="transmembrane region" description="Helical" evidence="1">
    <location>
        <begin position="7"/>
        <end position="29"/>
    </location>
</feature>
<keyword evidence="1" id="KW-0812">Transmembrane</keyword>
<protein>
    <submittedName>
        <fullName evidence="2">Uncharacterized protein</fullName>
    </submittedName>
</protein>
<evidence type="ECO:0000313" key="2">
    <source>
        <dbReference type="EMBL" id="UOQ49735.1"/>
    </source>
</evidence>
<name>A0ABY4EZA7_9BACI</name>